<dbReference type="RefSeq" id="WP_102847703.1">
    <property type="nucleotide sequence ID" value="NZ_JAMOIG010000028.1"/>
</dbReference>
<dbReference type="EMBL" id="POUW01000013">
    <property type="protein sequence ID" value="PNG03107.1"/>
    <property type="molecule type" value="Genomic_DNA"/>
</dbReference>
<comment type="caution">
    <text evidence="3">The sequence shown here is derived from an EMBL/GenBank/DDBJ whole genome shotgun (WGS) entry which is preliminary data.</text>
</comment>
<evidence type="ECO:0000313" key="4">
    <source>
        <dbReference type="Proteomes" id="UP000235897"/>
    </source>
</evidence>
<keyword evidence="1" id="KW-1133">Transmembrane helix</keyword>
<feature type="transmembrane region" description="Helical" evidence="1">
    <location>
        <begin position="26"/>
        <end position="48"/>
    </location>
</feature>
<dbReference type="OrthoDB" id="5702018at2"/>
<dbReference type="InterPro" id="IPR009597">
    <property type="entry name" value="DUF1206"/>
</dbReference>
<evidence type="ECO:0000259" key="2">
    <source>
        <dbReference type="Pfam" id="PF06724"/>
    </source>
</evidence>
<evidence type="ECO:0000313" key="3">
    <source>
        <dbReference type="EMBL" id="PNG03107.1"/>
    </source>
</evidence>
<feature type="transmembrane region" description="Helical" evidence="1">
    <location>
        <begin position="106"/>
        <end position="126"/>
    </location>
</feature>
<reference evidence="3 4" key="1">
    <citation type="submission" date="2018-01" db="EMBL/GenBank/DDBJ databases">
        <title>Denitrification phenotypes of diverse strains of Pseudomonas stutzeri.</title>
        <authorList>
            <person name="Milligan D.A."/>
            <person name="Bergaust L."/>
            <person name="Bakken L.R."/>
            <person name="Frostegard A."/>
        </authorList>
    </citation>
    <scope>NUCLEOTIDE SEQUENCE [LARGE SCALE GENOMIC DNA]</scope>
    <source>
        <strain evidence="3 4">28a3</strain>
    </source>
</reference>
<feature type="transmembrane region" description="Helical" evidence="1">
    <location>
        <begin position="203"/>
        <end position="222"/>
    </location>
</feature>
<dbReference type="Proteomes" id="UP000235897">
    <property type="component" value="Unassembled WGS sequence"/>
</dbReference>
<sequence length="279" mass="29411">MHTTAARAKDDVSISKGIVWLARSGYAARGVVYLIIGAFAFLAGTGGGKTVGTKGAIQQLLGQPFGETLLWIMVIGLVAYAAWRLTQAIADPEGHGTDAKGLAIRAGLVGSAIAYALLTLFTLGLLGSPIGDAGSSGGSGGQDFLSGLLGWKHSNYLVYLIALVPLGVGIAHVIKGWKAKFEKYFNASEHVMRWVRPISRAGLIARGVAFFVVAGMLFTGGARYEPTDPPGLEDALDALQTLPFGTFWLSLVGLGLVAFALYSFSEAVWRRIDVPTAFH</sequence>
<keyword evidence="1" id="KW-0472">Membrane</keyword>
<dbReference type="Pfam" id="PF06724">
    <property type="entry name" value="DUF1206"/>
    <property type="match status" value="3"/>
</dbReference>
<organism evidence="3 4">
    <name type="scientific">Stutzerimonas stutzeri</name>
    <name type="common">Pseudomonas stutzeri</name>
    <dbReference type="NCBI Taxonomy" id="316"/>
    <lineage>
        <taxon>Bacteria</taxon>
        <taxon>Pseudomonadati</taxon>
        <taxon>Pseudomonadota</taxon>
        <taxon>Gammaproteobacteria</taxon>
        <taxon>Pseudomonadales</taxon>
        <taxon>Pseudomonadaceae</taxon>
        <taxon>Stutzerimonas</taxon>
    </lineage>
</organism>
<protein>
    <recommendedName>
        <fullName evidence="2">DUF1206 domain-containing protein</fullName>
    </recommendedName>
</protein>
<feature type="transmembrane region" description="Helical" evidence="1">
    <location>
        <begin position="68"/>
        <end position="85"/>
    </location>
</feature>
<feature type="domain" description="DUF1206" evidence="2">
    <location>
        <begin position="25"/>
        <end position="90"/>
    </location>
</feature>
<accession>A0A2N8SKT6</accession>
<feature type="transmembrane region" description="Helical" evidence="1">
    <location>
        <begin position="242"/>
        <end position="262"/>
    </location>
</feature>
<feature type="domain" description="DUF1206" evidence="2">
    <location>
        <begin position="201"/>
        <end position="270"/>
    </location>
</feature>
<feature type="domain" description="DUF1206" evidence="2">
    <location>
        <begin position="106"/>
        <end position="178"/>
    </location>
</feature>
<dbReference type="AlphaFoldDB" id="A0A2N8SKT6"/>
<keyword evidence="1" id="KW-0812">Transmembrane</keyword>
<gene>
    <name evidence="3" type="ORF">CXL00_22540</name>
</gene>
<evidence type="ECO:0000256" key="1">
    <source>
        <dbReference type="SAM" id="Phobius"/>
    </source>
</evidence>
<proteinExistence type="predicted"/>
<name>A0A2N8SKT6_STUST</name>
<feature type="transmembrane region" description="Helical" evidence="1">
    <location>
        <begin position="156"/>
        <end position="174"/>
    </location>
</feature>